<dbReference type="Proteomes" id="UP001066276">
    <property type="component" value="Chromosome 4_1"/>
</dbReference>
<keyword evidence="4" id="KW-1185">Reference proteome</keyword>
<keyword evidence="1" id="KW-0175">Coiled coil</keyword>
<dbReference type="AlphaFoldDB" id="A0AAV7T808"/>
<organism evidence="3 4">
    <name type="scientific">Pleurodeles waltl</name>
    <name type="common">Iberian ribbed newt</name>
    <dbReference type="NCBI Taxonomy" id="8319"/>
    <lineage>
        <taxon>Eukaryota</taxon>
        <taxon>Metazoa</taxon>
        <taxon>Chordata</taxon>
        <taxon>Craniata</taxon>
        <taxon>Vertebrata</taxon>
        <taxon>Euteleostomi</taxon>
        <taxon>Amphibia</taxon>
        <taxon>Batrachia</taxon>
        <taxon>Caudata</taxon>
        <taxon>Salamandroidea</taxon>
        <taxon>Salamandridae</taxon>
        <taxon>Pleurodelinae</taxon>
        <taxon>Pleurodeles</taxon>
    </lineage>
</organism>
<evidence type="ECO:0000313" key="3">
    <source>
        <dbReference type="EMBL" id="KAJ1172134.1"/>
    </source>
</evidence>
<evidence type="ECO:0000313" key="4">
    <source>
        <dbReference type="Proteomes" id="UP001066276"/>
    </source>
</evidence>
<sequence length="233" mass="26294">MHGLMRALRSLRTTGGLPPYTLPRRQRRGFGATEGRPGQNQWDAAAPEGLAERTHKVSRPKWELGGAQRKRKSWALGNWITSPAKLAPEHGAVEMASQRHTKKEGSLRDLFAKTPAKKAKPDEPLVIEGDAAKSQEVQGDGDAPLTRSFMEHLFGTLRGDFATLKQEIAAEVKEMKREDVELGLRSNTLEQVRDPGEEELDCHRRELLTLQDKNQELQYQIEDLENRSRRSNI</sequence>
<gene>
    <name evidence="3" type="ORF">NDU88_003984</name>
</gene>
<protein>
    <submittedName>
        <fullName evidence="3">Uncharacterized protein</fullName>
    </submittedName>
</protein>
<evidence type="ECO:0000256" key="1">
    <source>
        <dbReference type="SAM" id="Coils"/>
    </source>
</evidence>
<reference evidence="3" key="1">
    <citation type="journal article" date="2022" name="bioRxiv">
        <title>Sequencing and chromosome-scale assembly of the giantPleurodeles waltlgenome.</title>
        <authorList>
            <person name="Brown T."/>
            <person name="Elewa A."/>
            <person name="Iarovenko S."/>
            <person name="Subramanian E."/>
            <person name="Araus A.J."/>
            <person name="Petzold A."/>
            <person name="Susuki M."/>
            <person name="Suzuki K.-i.T."/>
            <person name="Hayashi T."/>
            <person name="Toyoda A."/>
            <person name="Oliveira C."/>
            <person name="Osipova E."/>
            <person name="Leigh N.D."/>
            <person name="Simon A."/>
            <person name="Yun M.H."/>
        </authorList>
    </citation>
    <scope>NUCLEOTIDE SEQUENCE</scope>
    <source>
        <strain evidence="3">20211129_DDA</strain>
        <tissue evidence="3">Liver</tissue>
    </source>
</reference>
<feature type="coiled-coil region" evidence="1">
    <location>
        <begin position="200"/>
        <end position="227"/>
    </location>
</feature>
<dbReference type="EMBL" id="JANPWB010000007">
    <property type="protein sequence ID" value="KAJ1172134.1"/>
    <property type="molecule type" value="Genomic_DNA"/>
</dbReference>
<comment type="caution">
    <text evidence="3">The sequence shown here is derived from an EMBL/GenBank/DDBJ whole genome shotgun (WGS) entry which is preliminary data.</text>
</comment>
<feature type="region of interest" description="Disordered" evidence="2">
    <location>
        <begin position="1"/>
        <end position="59"/>
    </location>
</feature>
<name>A0AAV7T808_PLEWA</name>
<evidence type="ECO:0000256" key="2">
    <source>
        <dbReference type="SAM" id="MobiDB-lite"/>
    </source>
</evidence>
<proteinExistence type="predicted"/>
<accession>A0AAV7T808</accession>